<accession>A0A2S7WDM3</accession>
<name>A0A2S7WDM3_9FLAO</name>
<dbReference type="Pfam" id="PF00149">
    <property type="entry name" value="Metallophos"/>
    <property type="match status" value="1"/>
</dbReference>
<keyword evidence="2" id="KW-0378">Hydrolase</keyword>
<dbReference type="EMBL" id="MSCL01000001">
    <property type="protein sequence ID" value="PQJ75719.1"/>
    <property type="molecule type" value="Genomic_DNA"/>
</dbReference>
<dbReference type="Gene3D" id="3.60.21.10">
    <property type="match status" value="1"/>
</dbReference>
<dbReference type="RefSeq" id="WP_105046871.1">
    <property type="nucleotide sequence ID" value="NZ_CP150662.1"/>
</dbReference>
<dbReference type="GO" id="GO:0016787">
    <property type="term" value="F:hydrolase activity"/>
    <property type="evidence" value="ECO:0007669"/>
    <property type="project" value="UniProtKB-KW"/>
</dbReference>
<gene>
    <name evidence="4" type="ORF">BTO13_11010</name>
</gene>
<keyword evidence="5" id="KW-1185">Reference proteome</keyword>
<organism evidence="4 5">
    <name type="scientific">Polaribacter gangjinensis</name>
    <dbReference type="NCBI Taxonomy" id="574710"/>
    <lineage>
        <taxon>Bacteria</taxon>
        <taxon>Pseudomonadati</taxon>
        <taxon>Bacteroidota</taxon>
        <taxon>Flavobacteriia</taxon>
        <taxon>Flavobacteriales</taxon>
        <taxon>Flavobacteriaceae</taxon>
    </lineage>
</organism>
<comment type="caution">
    <text evidence="4">The sequence shown here is derived from an EMBL/GenBank/DDBJ whole genome shotgun (WGS) entry which is preliminary data.</text>
</comment>
<proteinExistence type="predicted"/>
<dbReference type="PANTHER" id="PTHR10161:SF14">
    <property type="entry name" value="TARTRATE-RESISTANT ACID PHOSPHATASE TYPE 5"/>
    <property type="match status" value="1"/>
</dbReference>
<dbReference type="InterPro" id="IPR004843">
    <property type="entry name" value="Calcineurin-like_PHP"/>
</dbReference>
<keyword evidence="1" id="KW-0732">Signal</keyword>
<dbReference type="PANTHER" id="PTHR10161">
    <property type="entry name" value="TARTRATE-RESISTANT ACID PHOSPHATASE TYPE 5"/>
    <property type="match status" value="1"/>
</dbReference>
<dbReference type="PROSITE" id="PS51257">
    <property type="entry name" value="PROKAR_LIPOPROTEIN"/>
    <property type="match status" value="1"/>
</dbReference>
<evidence type="ECO:0000313" key="4">
    <source>
        <dbReference type="EMBL" id="PQJ75719.1"/>
    </source>
</evidence>
<evidence type="ECO:0000256" key="2">
    <source>
        <dbReference type="ARBA" id="ARBA00022801"/>
    </source>
</evidence>
<dbReference type="Proteomes" id="UP000237608">
    <property type="component" value="Unassembled WGS sequence"/>
</dbReference>
<feature type="domain" description="Calcineurin-like phosphoesterase" evidence="3">
    <location>
        <begin position="46"/>
        <end position="296"/>
    </location>
</feature>
<evidence type="ECO:0000256" key="1">
    <source>
        <dbReference type="ARBA" id="ARBA00022729"/>
    </source>
</evidence>
<sequence>MKLLKITFYTFLLFLMYACATKKIQVTVFQENKIEKDTSKILHSFYLIGDAGNSELNKKDPALAYLEKEIAKASKNATLLFLGDNVYEVGIPKKKKKKKYKLAKHRLEVQTDIAKQFPGKTYFIPGNHDWYSGLNGLKEQQELVENALGKNSFLPKNGCPIERVNINENISLIIVDTHWYVTNWNKHPKINEECDIKTRAKFLDELESEIKKSQGKTTLIALHHPMFTNGPHGGYYDFKSHLQPFPFLGTVKNILRKTTGISNADQQNTKYNELRKRIITLAQENEKVLFVSGHEHSLQYIVRDNVPQIVSGSGSKTSSVKHTNGSVFSYGENGFARLDVYEDGSSKVHFYTVKDEKIVFETTVFEADKKLIFKSFQNTNLTGKATSVYSNEEIIKTNFHKFLWGERYRKYFGTKVLAPLVSLDTLYGGLTPIRKGGGHQSKSLRLKDVKGREYVMRALRKNAVQYLQAVIFKDQYVDGQLDKTLTESLLMDIFTGSHPYAPFTIDKLAEAIDIYHTKPVLYFVPKQQTLGEFNEDFGDELYMIEERTDEGHGDKKNFGFSNELISTDDLRTNLVKDKKYGIDEETYIRARLFDMLIGDWDRHQDQWRWAAFEEGKKVIYKPVPRDRDQAFSVFGDGFLLNFLTNTLPAIKGMRSYDEALKNPKWFNYSAYPLDMALINQSNKKVWDTQVARIQTQITDEVIDEAFKKFPKEVQGETIAEIKQKLQGRRKNLQKISDNYFKYLNEFQVITGTNKDDWFEIERFSNGETKITVYNIKDGEKGAIIHQRTYNSDITKEIWLFGLDDADRFTSKGFNGNGNIKIKIIGGLSNDLYDLKSEKNIKVFDYKSTKNTFITEKISRKLTDDYDINNYDFTKLKNTANLVSPSLGFNPDDGIKIGVKNTFLENGLVRNPFSKRHIISGYYYFATQGYELNYEGEFANVFGNWNLGVLGRFTSPNFARNFFGFGNNSSNPEAKKDEENNDFNRVRIEQFIAGTFLKWRGYLGAEFKIGAQFQRFEVERTPGRFLETQFAASNSIFSDQEFVNVEASYLYSHSDNKAFTTLGMEFETKNGFTTNVNTQRNFFYNNTSLSITHKINPNGSLVLASKVKGHFIFGKNFEFYQAANIGANEGLRAFRNERFNGKNSFYHSTDIRWNVRKYKTNLLPLNIGFYGGFDYGMVWGTPNLLTVIPNSDSKLHTSTGGGLFFNAADLFLGSVGLFYGADGSRFNFSIGFDF</sequence>
<dbReference type="InterPro" id="IPR051558">
    <property type="entry name" value="Metallophosphoesterase_PAP"/>
</dbReference>
<dbReference type="InterPro" id="IPR029052">
    <property type="entry name" value="Metallo-depent_PP-like"/>
</dbReference>
<dbReference type="SUPFAM" id="SSF56300">
    <property type="entry name" value="Metallo-dependent phosphatases"/>
    <property type="match status" value="1"/>
</dbReference>
<reference evidence="4 5" key="1">
    <citation type="submission" date="2016-12" db="EMBL/GenBank/DDBJ databases">
        <title>Trade-off between light-utilization and light-protection in marine flavobacteria.</title>
        <authorList>
            <person name="Kumagai Y."/>
            <person name="Yoshizawa S."/>
            <person name="Kogure K."/>
            <person name="Iwasaki W."/>
        </authorList>
    </citation>
    <scope>NUCLEOTIDE SEQUENCE [LARGE SCALE GENOMIC DNA]</scope>
    <source>
        <strain evidence="4 5">KCTC 22729</strain>
    </source>
</reference>
<dbReference type="AlphaFoldDB" id="A0A2S7WDM3"/>
<protein>
    <submittedName>
        <fullName evidence="4">Phosphoesterase</fullName>
    </submittedName>
</protein>
<evidence type="ECO:0000259" key="3">
    <source>
        <dbReference type="Pfam" id="PF00149"/>
    </source>
</evidence>
<evidence type="ECO:0000313" key="5">
    <source>
        <dbReference type="Proteomes" id="UP000237608"/>
    </source>
</evidence>
<dbReference type="OrthoDB" id="333971at2"/>